<dbReference type="GO" id="GO:0048038">
    <property type="term" value="F:quinone binding"/>
    <property type="evidence" value="ECO:0007669"/>
    <property type="project" value="InterPro"/>
</dbReference>
<keyword evidence="14" id="KW-1185">Reference proteome</keyword>
<evidence type="ECO:0000256" key="5">
    <source>
        <dbReference type="ARBA" id="ARBA00023002"/>
    </source>
</evidence>
<dbReference type="GO" id="GO:0009308">
    <property type="term" value="P:amine metabolic process"/>
    <property type="evidence" value="ECO:0007669"/>
    <property type="project" value="UniProtKB-UniRule"/>
</dbReference>
<evidence type="ECO:0000259" key="12">
    <source>
        <dbReference type="Pfam" id="PF09248"/>
    </source>
</evidence>
<comment type="cofactor">
    <cofactor evidence="1">
        <name>Cu cation</name>
        <dbReference type="ChEBI" id="CHEBI:23378"/>
    </cofactor>
</comment>
<dbReference type="Proteomes" id="UP000800040">
    <property type="component" value="Unassembled WGS sequence"/>
</dbReference>
<keyword evidence="5 9" id="KW-0560">Oxidoreductase</keyword>
<keyword evidence="3 9" id="KW-0479">Metal-binding</keyword>
<organism evidence="13 14">
    <name type="scientific">Decorospora gaudefroyi</name>
    <dbReference type="NCBI Taxonomy" id="184978"/>
    <lineage>
        <taxon>Eukaryota</taxon>
        <taxon>Fungi</taxon>
        <taxon>Dikarya</taxon>
        <taxon>Ascomycota</taxon>
        <taxon>Pezizomycotina</taxon>
        <taxon>Dothideomycetes</taxon>
        <taxon>Pleosporomycetidae</taxon>
        <taxon>Pleosporales</taxon>
        <taxon>Pleosporineae</taxon>
        <taxon>Pleosporaceae</taxon>
        <taxon>Decorospora</taxon>
    </lineage>
</organism>
<evidence type="ECO:0000256" key="2">
    <source>
        <dbReference type="ARBA" id="ARBA00007983"/>
    </source>
</evidence>
<dbReference type="InterPro" id="IPR036460">
    <property type="entry name" value="Cu_amine_oxidase_C_sf"/>
</dbReference>
<keyword evidence="6 9" id="KW-0186">Copper</keyword>
<evidence type="ECO:0000256" key="4">
    <source>
        <dbReference type="ARBA" id="ARBA00022772"/>
    </source>
</evidence>
<gene>
    <name evidence="13" type="ORF">BDW02DRAFT_545381</name>
</gene>
<evidence type="ECO:0000256" key="9">
    <source>
        <dbReference type="RuleBase" id="RU000672"/>
    </source>
</evidence>
<sequence>MKWNLSIALGVTALFSFTRAHNSSEPNEQTTVSAPHGNVWKVLSEEEIIGINALLQDSMNLSGDLGSSQDSYIVQLVHLQPNKTDVLSYLDRNATQPKRYARATVQIGATDTTDVYWQEYMIGPLPVTNSTTVAPLTYLFNNARPGRTAVHPVFSANDGLQFQLKLATEVDDIARKIWNASFLGGELGVRFGTPFWNEDGRIISWAPVFALPSTNVSSSTLLPLGAAAKVDLTGRNWQEWEIAGWYVGKQYYNSTEQFRAALNSTDWKVAPADVDGDWTSTDMRGMPLPLDNLPPLVPVSQGSPRFKVDAEEGYVSWMDFAFFHTVSHDIGVSLFDVHYKGRRLLYELSLQEALTAYAGSRPFSSQTTFFDTITGMGSTLQPLIKGYDCPSHATYLPATWTEGNETMTMPDAICMFEFDTGYPIRRHSFAPTAPYTSVAKNIQFTLRTVATVGNYDFLIDYTFGYDGAIEVSARASGYISAAYWDNEPEYGFHIHDYLSGSLHDHTLTFKADFDINGTANSVQKVEFVPTSTTYPWSQGVIHNTFKANRSFVANESESCINWHDNDNVMYAVVNKDTPNRFGEYPGYRMKRSAGTIRLTQTNSTNIRKTGAYATHDFYVTQQKDSEPRAADAYNQYEPEDPLVDFETFLDGESLEQEDLVLWFNLGMHHMPHTGDLPVTMFSSAHSGMRFEPFNYLEGDPSVASNQQVRVEYNEDGSVESVEEFGKR</sequence>
<dbReference type="PANTHER" id="PTHR10638:SF20">
    <property type="entry name" value="AMINE OXIDASE"/>
    <property type="match status" value="1"/>
</dbReference>
<accession>A0A6A5KT38</accession>
<comment type="PTM">
    <text evidence="8 9">Topaquinone (TPQ) is generated by copper-dependent autoxidation of a specific tyrosyl residue.</text>
</comment>
<feature type="chain" id="PRO_5025653494" description="Amine oxidase" evidence="10">
    <location>
        <begin position="21"/>
        <end position="727"/>
    </location>
</feature>
<feature type="active site" description="Schiff-base intermediate with substrate; via topaquinone" evidence="7">
    <location>
        <position position="455"/>
    </location>
</feature>
<dbReference type="GO" id="GO:0005507">
    <property type="term" value="F:copper ion binding"/>
    <property type="evidence" value="ECO:0007669"/>
    <property type="project" value="InterPro"/>
</dbReference>
<dbReference type="SUPFAM" id="SSF54416">
    <property type="entry name" value="Amine oxidase N-terminal region"/>
    <property type="match status" value="2"/>
</dbReference>
<feature type="modified residue" description="2',4',5'-topaquinone" evidence="8">
    <location>
        <position position="455"/>
    </location>
</feature>
<comment type="cofactor">
    <cofactor evidence="9">
        <name>Cu cation</name>
        <dbReference type="ChEBI" id="CHEBI:23378"/>
    </cofactor>
    <text evidence="9">Contains 1 topaquinone per subunit.</text>
</comment>
<dbReference type="Pfam" id="PF09248">
    <property type="entry name" value="DUF1965"/>
    <property type="match status" value="1"/>
</dbReference>
<evidence type="ECO:0000256" key="7">
    <source>
        <dbReference type="PIRSR" id="PIRSR600269-50"/>
    </source>
</evidence>
<dbReference type="Gene3D" id="2.70.98.20">
    <property type="entry name" value="Copper amine oxidase, catalytic domain"/>
    <property type="match status" value="1"/>
</dbReference>
<dbReference type="SUPFAM" id="SSF49998">
    <property type="entry name" value="Amine oxidase catalytic domain"/>
    <property type="match status" value="1"/>
</dbReference>
<dbReference type="GO" id="GO:0008131">
    <property type="term" value="F:primary methylamine oxidase activity"/>
    <property type="evidence" value="ECO:0007669"/>
    <property type="project" value="InterPro"/>
</dbReference>
<dbReference type="OrthoDB" id="3341590at2759"/>
<proteinExistence type="inferred from homology"/>
<dbReference type="AlphaFoldDB" id="A0A6A5KT38"/>
<protein>
    <recommendedName>
        <fullName evidence="9">Amine oxidase</fullName>
        <ecNumber evidence="9">1.4.3.-</ecNumber>
    </recommendedName>
</protein>
<dbReference type="InterPro" id="IPR015798">
    <property type="entry name" value="Cu_amine_oxidase_C"/>
</dbReference>
<evidence type="ECO:0000313" key="14">
    <source>
        <dbReference type="Proteomes" id="UP000800040"/>
    </source>
</evidence>
<evidence type="ECO:0000313" key="13">
    <source>
        <dbReference type="EMBL" id="KAF1836803.1"/>
    </source>
</evidence>
<dbReference type="InterPro" id="IPR015328">
    <property type="entry name" value="DUF1965"/>
</dbReference>
<feature type="active site" description="Proton acceptor" evidence="7">
    <location>
        <position position="371"/>
    </location>
</feature>
<dbReference type="PANTHER" id="PTHR10638">
    <property type="entry name" value="COPPER AMINE OXIDASE"/>
    <property type="match status" value="1"/>
</dbReference>
<feature type="signal peptide" evidence="10">
    <location>
        <begin position="1"/>
        <end position="20"/>
    </location>
</feature>
<dbReference type="PRINTS" id="PR00766">
    <property type="entry name" value="CUDAOXIDASE"/>
</dbReference>
<dbReference type="InterPro" id="IPR000269">
    <property type="entry name" value="Cu_amine_oxidase"/>
</dbReference>
<dbReference type="Pfam" id="PF01179">
    <property type="entry name" value="Cu_amine_oxid"/>
    <property type="match status" value="1"/>
</dbReference>
<dbReference type="GO" id="GO:0005886">
    <property type="term" value="C:plasma membrane"/>
    <property type="evidence" value="ECO:0007669"/>
    <property type="project" value="TreeGrafter"/>
</dbReference>
<keyword evidence="4 7" id="KW-0801">TPQ</keyword>
<dbReference type="EMBL" id="ML975269">
    <property type="protein sequence ID" value="KAF1836803.1"/>
    <property type="molecule type" value="Genomic_DNA"/>
</dbReference>
<dbReference type="EC" id="1.4.3.-" evidence="9"/>
<feature type="domain" description="Copper amine oxidase catalytic" evidence="11">
    <location>
        <begin position="301"/>
        <end position="701"/>
    </location>
</feature>
<evidence type="ECO:0000256" key="1">
    <source>
        <dbReference type="ARBA" id="ARBA00001935"/>
    </source>
</evidence>
<evidence type="ECO:0000259" key="11">
    <source>
        <dbReference type="Pfam" id="PF01179"/>
    </source>
</evidence>
<evidence type="ECO:0000256" key="8">
    <source>
        <dbReference type="PIRSR" id="PIRSR600269-51"/>
    </source>
</evidence>
<evidence type="ECO:0000256" key="3">
    <source>
        <dbReference type="ARBA" id="ARBA00022723"/>
    </source>
</evidence>
<keyword evidence="10" id="KW-0732">Signal</keyword>
<dbReference type="InterPro" id="IPR016182">
    <property type="entry name" value="Cu_amine_oxidase_N-reg"/>
</dbReference>
<feature type="domain" description="DUF1965" evidence="12">
    <location>
        <begin position="219"/>
        <end position="285"/>
    </location>
</feature>
<dbReference type="Gene3D" id="3.10.450.40">
    <property type="match status" value="2"/>
</dbReference>
<name>A0A6A5KT38_9PLEO</name>
<evidence type="ECO:0000256" key="6">
    <source>
        <dbReference type="ARBA" id="ARBA00023008"/>
    </source>
</evidence>
<comment type="similarity">
    <text evidence="2 9">Belongs to the copper/topaquinone oxidase family.</text>
</comment>
<reference evidence="13" key="1">
    <citation type="submission" date="2020-01" db="EMBL/GenBank/DDBJ databases">
        <authorList>
            <consortium name="DOE Joint Genome Institute"/>
            <person name="Haridas S."/>
            <person name="Albert R."/>
            <person name="Binder M."/>
            <person name="Bloem J."/>
            <person name="Labutti K."/>
            <person name="Salamov A."/>
            <person name="Andreopoulos B."/>
            <person name="Baker S.E."/>
            <person name="Barry K."/>
            <person name="Bills G."/>
            <person name="Bluhm B.H."/>
            <person name="Cannon C."/>
            <person name="Castanera R."/>
            <person name="Culley D.E."/>
            <person name="Daum C."/>
            <person name="Ezra D."/>
            <person name="Gonzalez J.B."/>
            <person name="Henrissat B."/>
            <person name="Kuo A."/>
            <person name="Liang C."/>
            <person name="Lipzen A."/>
            <person name="Lutzoni F."/>
            <person name="Magnuson J."/>
            <person name="Mondo S."/>
            <person name="Nolan M."/>
            <person name="Ohm R."/>
            <person name="Pangilinan J."/>
            <person name="Park H.-J."/>
            <person name="Ramirez L."/>
            <person name="Alfaro M."/>
            <person name="Sun H."/>
            <person name="Tritt A."/>
            <person name="Yoshinaga Y."/>
            <person name="Zwiers L.-H."/>
            <person name="Turgeon B.G."/>
            <person name="Goodwin S.B."/>
            <person name="Spatafora J.W."/>
            <person name="Crous P.W."/>
            <person name="Grigoriev I.V."/>
        </authorList>
    </citation>
    <scope>NUCLEOTIDE SEQUENCE</scope>
    <source>
        <strain evidence="13">P77</strain>
    </source>
</reference>
<evidence type="ECO:0000256" key="10">
    <source>
        <dbReference type="SAM" id="SignalP"/>
    </source>
</evidence>